<dbReference type="GO" id="GO:0008270">
    <property type="term" value="F:zinc ion binding"/>
    <property type="evidence" value="ECO:0007669"/>
    <property type="project" value="UniProtKB-KW"/>
</dbReference>
<reference evidence="8" key="1">
    <citation type="journal article" date="2009" name="Environ. Microbiol.">
        <title>Contribution of mobile genetic elements to Desulfovibrio vulgaris genome plasticity.</title>
        <authorList>
            <person name="Walker C.B."/>
            <person name="Stolyar S."/>
            <person name="Chivian D."/>
            <person name="Pinel N."/>
            <person name="Gabster J.A."/>
            <person name="Dehal P.S."/>
            <person name="He Z."/>
            <person name="Yang Z.K."/>
            <person name="Yen H.C."/>
            <person name="Zhou J."/>
            <person name="Wall J.D."/>
            <person name="Hazen T.C."/>
            <person name="Arkin A.P."/>
            <person name="Stahl D.A."/>
        </authorList>
    </citation>
    <scope>NUCLEOTIDE SEQUENCE [LARGE SCALE GENOMIC DNA]</scope>
    <source>
        <strain evidence="8">DP4</strain>
    </source>
</reference>
<dbReference type="PANTHER" id="PTHR33823:SF2">
    <property type="entry name" value="RNA POLYMERASE-BINDING TRANSCRIPTION FACTOR DKSA"/>
    <property type="match status" value="1"/>
</dbReference>
<evidence type="ECO:0000256" key="3">
    <source>
        <dbReference type="ARBA" id="ARBA00022833"/>
    </source>
</evidence>
<sequence length="118" mass="13359">MTQTIQSPEEAVALVRAHLRKDIDQTEAAINAMSNDILTVDDVEHRQVFSMAEQRANIEQLKGRLRSLRTALARTDDEEFGWCDECGDAIGVQRLLSVPTTRLCIACARRREDQFART</sequence>
<protein>
    <submittedName>
        <fullName evidence="7">Transcriptional regulator, TraR/DksA family</fullName>
    </submittedName>
</protein>
<evidence type="ECO:0000256" key="4">
    <source>
        <dbReference type="PROSITE-ProRule" id="PRU00510"/>
    </source>
</evidence>
<dbReference type="InterPro" id="IPR020458">
    <property type="entry name" value="Znf_DskA_TraR_CS"/>
</dbReference>
<evidence type="ECO:0000256" key="1">
    <source>
        <dbReference type="ARBA" id="ARBA00022723"/>
    </source>
</evidence>
<dbReference type="AlphaFoldDB" id="A0A0H3A9Y0"/>
<keyword evidence="2" id="KW-0863">Zinc-finger</keyword>
<dbReference type="Proteomes" id="UP000009173">
    <property type="component" value="Chromosome"/>
</dbReference>
<dbReference type="PROSITE" id="PS51128">
    <property type="entry name" value="ZF_DKSA_2"/>
    <property type="match status" value="1"/>
</dbReference>
<keyword evidence="3" id="KW-0862">Zinc</keyword>
<evidence type="ECO:0000256" key="2">
    <source>
        <dbReference type="ARBA" id="ARBA00022771"/>
    </source>
</evidence>
<dbReference type="KEGG" id="dvl:Dvul_2105"/>
<dbReference type="RefSeq" id="WP_011792656.1">
    <property type="nucleotide sequence ID" value="NC_008751.1"/>
</dbReference>
<dbReference type="SUPFAM" id="SSF57716">
    <property type="entry name" value="Glucocorticoid receptor-like (DNA-binding domain)"/>
    <property type="match status" value="1"/>
</dbReference>
<evidence type="ECO:0000313" key="7">
    <source>
        <dbReference type="EMBL" id="ABM29121.1"/>
    </source>
</evidence>
<dbReference type="Pfam" id="PF01258">
    <property type="entry name" value="zf-dskA_traR"/>
    <property type="match status" value="1"/>
</dbReference>
<dbReference type="PANTHER" id="PTHR33823">
    <property type="entry name" value="RNA POLYMERASE-BINDING TRANSCRIPTION FACTOR DKSA-RELATED"/>
    <property type="match status" value="1"/>
</dbReference>
<feature type="domain" description="Zinc finger DksA/TraR C4-type" evidence="6">
    <location>
        <begin position="79"/>
        <end position="112"/>
    </location>
</feature>
<dbReference type="HOGENOM" id="CLU_043144_3_3_7"/>
<evidence type="ECO:0000259" key="6">
    <source>
        <dbReference type="Pfam" id="PF01258"/>
    </source>
</evidence>
<organism evidence="7 8">
    <name type="scientific">Nitratidesulfovibrio vulgaris (strain DP4)</name>
    <name type="common">Desulfovibrio vulgaris</name>
    <dbReference type="NCBI Taxonomy" id="391774"/>
    <lineage>
        <taxon>Bacteria</taxon>
        <taxon>Pseudomonadati</taxon>
        <taxon>Thermodesulfobacteriota</taxon>
        <taxon>Desulfovibrionia</taxon>
        <taxon>Desulfovibrionales</taxon>
        <taxon>Desulfovibrionaceae</taxon>
        <taxon>Nitratidesulfovibrio</taxon>
    </lineage>
</organism>
<evidence type="ECO:0000256" key="5">
    <source>
        <dbReference type="SAM" id="Coils"/>
    </source>
</evidence>
<evidence type="ECO:0000313" key="8">
    <source>
        <dbReference type="Proteomes" id="UP000009173"/>
    </source>
</evidence>
<name>A0A0H3A9Y0_NITV4</name>
<proteinExistence type="predicted"/>
<keyword evidence="1" id="KW-0479">Metal-binding</keyword>
<feature type="zinc finger region" description="dksA C4-type" evidence="4">
    <location>
        <begin position="83"/>
        <end position="107"/>
    </location>
</feature>
<dbReference type="Gene3D" id="1.20.120.910">
    <property type="entry name" value="DksA, coiled-coil domain"/>
    <property type="match status" value="1"/>
</dbReference>
<accession>A0A0H3A9Y0</accession>
<feature type="coiled-coil region" evidence="5">
    <location>
        <begin position="16"/>
        <end position="78"/>
    </location>
</feature>
<dbReference type="InterPro" id="IPR000962">
    <property type="entry name" value="Znf_DskA_TraR"/>
</dbReference>
<dbReference type="PROSITE" id="PS01102">
    <property type="entry name" value="ZF_DKSA_1"/>
    <property type="match status" value="1"/>
</dbReference>
<gene>
    <name evidence="7" type="ordered locus">Dvul_2105</name>
</gene>
<keyword evidence="5" id="KW-0175">Coiled coil</keyword>
<dbReference type="EMBL" id="CP000527">
    <property type="protein sequence ID" value="ABM29121.1"/>
    <property type="molecule type" value="Genomic_DNA"/>
</dbReference>